<dbReference type="Proteomes" id="UP000091929">
    <property type="component" value="Unassembled WGS sequence"/>
</dbReference>
<organism evidence="3 6">
    <name type="scientific">Candidatus Methanofastidiosum methylothiophilum</name>
    <dbReference type="NCBI Taxonomy" id="1705564"/>
    <lineage>
        <taxon>Archaea</taxon>
        <taxon>Methanobacteriati</taxon>
        <taxon>Methanobacteriota</taxon>
        <taxon>Stenosarchaea group</taxon>
        <taxon>Candidatus Methanofastidiosia</taxon>
        <taxon>Candidatus Methanofastidiosales</taxon>
        <taxon>Candidatus Methanofastidiosaceae</taxon>
        <taxon>Candidatus Methanofastidiosum</taxon>
    </lineage>
</organism>
<accession>A0A150IK49</accession>
<dbReference type="NCBIfam" id="TIGR01206">
    <property type="entry name" value="lysW"/>
    <property type="match status" value="1"/>
</dbReference>
<dbReference type="EMBL" id="LNGF01000025">
    <property type="protein sequence ID" value="KYC47377.1"/>
    <property type="molecule type" value="Genomic_DNA"/>
</dbReference>
<gene>
    <name evidence="1" type="ORF">APG10_00865</name>
    <name evidence="2" type="ORF">APG11_01216</name>
    <name evidence="3" type="ORF">APG12_01196</name>
</gene>
<accession>A0A150IQV7</accession>
<dbReference type="Proteomes" id="UP000092403">
    <property type="component" value="Unassembled WGS sequence"/>
</dbReference>
<dbReference type="PANTHER" id="PTHR40393:SF1">
    <property type="entry name" value="LYSINE BIOSYNTHESIS PROTEIN-RELATED"/>
    <property type="match status" value="1"/>
</dbReference>
<evidence type="ECO:0000313" key="3">
    <source>
        <dbReference type="EMBL" id="KYC49870.1"/>
    </source>
</evidence>
<dbReference type="AlphaFoldDB" id="A0A150IY01"/>
<sequence length="53" mass="5880">MAECPECSCIIEIENPEVGDIVECSECGIELEIISLDPLILEIAPEEEEDWGE</sequence>
<dbReference type="Gene3D" id="2.20.28.160">
    <property type="match status" value="1"/>
</dbReference>
<dbReference type="InterPro" id="IPR005906">
    <property type="entry name" value="LysW"/>
</dbReference>
<evidence type="ECO:0000313" key="2">
    <source>
        <dbReference type="EMBL" id="KYC47377.1"/>
    </source>
</evidence>
<evidence type="ECO:0008006" key="7">
    <source>
        <dbReference type="Google" id="ProtNLM"/>
    </source>
</evidence>
<protein>
    <recommendedName>
        <fullName evidence="7">Lysine biosynthesis protein LysW</fullName>
    </recommendedName>
</protein>
<comment type="caution">
    <text evidence="3">The sequence shown here is derived from an EMBL/GenBank/DDBJ whole genome shotgun (WGS) entry which is preliminary data.</text>
</comment>
<dbReference type="EMBL" id="LNJC01000024">
    <property type="protein sequence ID" value="KYC49870.1"/>
    <property type="molecule type" value="Genomic_DNA"/>
</dbReference>
<accession>A0A150IY01</accession>
<proteinExistence type="predicted"/>
<dbReference type="EMBL" id="LNGE01000019">
    <property type="protein sequence ID" value="KYC45420.1"/>
    <property type="molecule type" value="Genomic_DNA"/>
</dbReference>
<evidence type="ECO:0000313" key="5">
    <source>
        <dbReference type="Proteomes" id="UP000092401"/>
    </source>
</evidence>
<evidence type="ECO:0000313" key="6">
    <source>
        <dbReference type="Proteomes" id="UP000092403"/>
    </source>
</evidence>
<evidence type="ECO:0000313" key="1">
    <source>
        <dbReference type="EMBL" id="KYC45420.1"/>
    </source>
</evidence>
<reference evidence="4 5" key="1">
    <citation type="journal article" date="2016" name="ISME J.">
        <title>Chasing the elusive Euryarchaeota class WSA2: genomes reveal a uniquely fastidious methyl-reducing methanogen.</title>
        <authorList>
            <person name="Nobu M.K."/>
            <person name="Narihiro T."/>
            <person name="Kuroda K."/>
            <person name="Mei R."/>
            <person name="Liu W.T."/>
        </authorList>
    </citation>
    <scope>NUCLEOTIDE SEQUENCE [LARGE SCALE GENOMIC DNA]</scope>
    <source>
        <strain evidence="1">B03fssc0709_Meth_Bin005</strain>
        <strain evidence="2">B15fssc0709_Meth_Bin003</strain>
        <strain evidence="3">BMIXfssc0709_Meth_Bin006</strain>
    </source>
</reference>
<dbReference type="PANTHER" id="PTHR40393">
    <property type="entry name" value="LYSINE BIOSYNTHESIS PROTEIN-RELATED-RELATED"/>
    <property type="match status" value="1"/>
</dbReference>
<dbReference type="Proteomes" id="UP000092401">
    <property type="component" value="Unassembled WGS sequence"/>
</dbReference>
<evidence type="ECO:0000313" key="4">
    <source>
        <dbReference type="Proteomes" id="UP000091929"/>
    </source>
</evidence>
<dbReference type="Pfam" id="PF21344">
    <property type="entry name" value="Zn_ribbon_LysW"/>
    <property type="match status" value="1"/>
</dbReference>
<name>A0A150IY01_9EURY</name>